<dbReference type="Gene3D" id="1.20.1250.20">
    <property type="entry name" value="MFS general substrate transporter like domains"/>
    <property type="match status" value="1"/>
</dbReference>
<evidence type="ECO:0000256" key="4">
    <source>
        <dbReference type="ARBA" id="ARBA00022692"/>
    </source>
</evidence>
<keyword evidence="5 7" id="KW-1133">Transmembrane helix</keyword>
<comment type="caution">
    <text evidence="8">The sequence shown here is derived from an EMBL/GenBank/DDBJ whole genome shotgun (WGS) entry which is preliminary data.</text>
</comment>
<dbReference type="InterPro" id="IPR022324">
    <property type="entry name" value="Bacilysin_exporter_BacE_put"/>
</dbReference>
<dbReference type="RefSeq" id="WP_189223847.1">
    <property type="nucleotide sequence ID" value="NZ_BMRG01000004.1"/>
</dbReference>
<comment type="subcellular location">
    <subcellularLocation>
        <location evidence="1">Cell membrane</location>
        <topology evidence="1">Multi-pass membrane protein</topology>
    </subcellularLocation>
</comment>
<proteinExistence type="predicted"/>
<keyword evidence="6 7" id="KW-0472">Membrane</keyword>
<dbReference type="SUPFAM" id="SSF103473">
    <property type="entry name" value="MFS general substrate transporter"/>
    <property type="match status" value="1"/>
</dbReference>
<feature type="transmembrane region" description="Helical" evidence="7">
    <location>
        <begin position="31"/>
        <end position="53"/>
    </location>
</feature>
<evidence type="ECO:0000313" key="9">
    <source>
        <dbReference type="Proteomes" id="UP000639606"/>
    </source>
</evidence>
<dbReference type="CDD" id="cd06173">
    <property type="entry name" value="MFS_MefA_like"/>
    <property type="match status" value="1"/>
</dbReference>
<evidence type="ECO:0000256" key="3">
    <source>
        <dbReference type="ARBA" id="ARBA00022475"/>
    </source>
</evidence>
<keyword evidence="3" id="KW-1003">Cell membrane</keyword>
<keyword evidence="9" id="KW-1185">Reference proteome</keyword>
<gene>
    <name evidence="8" type="ORF">GCM10010185_30440</name>
</gene>
<dbReference type="PANTHER" id="PTHR23513">
    <property type="entry name" value="INTEGRAL MEMBRANE EFFLUX PROTEIN-RELATED"/>
    <property type="match status" value="1"/>
</dbReference>
<keyword evidence="4 7" id="KW-0812">Transmembrane</keyword>
<dbReference type="InterPro" id="IPR036259">
    <property type="entry name" value="MFS_trans_sf"/>
</dbReference>
<reference evidence="8" key="2">
    <citation type="submission" date="2020-09" db="EMBL/GenBank/DDBJ databases">
        <authorList>
            <person name="Sun Q."/>
            <person name="Ohkuma M."/>
        </authorList>
    </citation>
    <scope>NUCLEOTIDE SEQUENCE</scope>
    <source>
        <strain evidence="8">JCM 3313</strain>
    </source>
</reference>
<keyword evidence="2" id="KW-0813">Transport</keyword>
<dbReference type="PRINTS" id="PR01988">
    <property type="entry name" value="EXPORTERBACE"/>
</dbReference>
<feature type="transmembrane region" description="Helical" evidence="7">
    <location>
        <begin position="235"/>
        <end position="260"/>
    </location>
</feature>
<evidence type="ECO:0000256" key="6">
    <source>
        <dbReference type="ARBA" id="ARBA00023136"/>
    </source>
</evidence>
<accession>A0A918ANE9</accession>
<dbReference type="Proteomes" id="UP000639606">
    <property type="component" value="Unassembled WGS sequence"/>
</dbReference>
<evidence type="ECO:0000256" key="2">
    <source>
        <dbReference type="ARBA" id="ARBA00022448"/>
    </source>
</evidence>
<feature type="transmembrane region" description="Helical" evidence="7">
    <location>
        <begin position="298"/>
        <end position="318"/>
    </location>
</feature>
<dbReference type="GO" id="GO:0005886">
    <property type="term" value="C:plasma membrane"/>
    <property type="evidence" value="ECO:0007669"/>
    <property type="project" value="UniProtKB-SubCell"/>
</dbReference>
<evidence type="ECO:0000256" key="7">
    <source>
        <dbReference type="SAM" id="Phobius"/>
    </source>
</evidence>
<dbReference type="EMBL" id="BMRG01000004">
    <property type="protein sequence ID" value="GGP55783.1"/>
    <property type="molecule type" value="Genomic_DNA"/>
</dbReference>
<feature type="transmembrane region" description="Helical" evidence="7">
    <location>
        <begin position="157"/>
        <end position="178"/>
    </location>
</feature>
<organism evidence="8 9">
    <name type="scientific">Saccharothrix coeruleofusca</name>
    <dbReference type="NCBI Taxonomy" id="33919"/>
    <lineage>
        <taxon>Bacteria</taxon>
        <taxon>Bacillati</taxon>
        <taxon>Actinomycetota</taxon>
        <taxon>Actinomycetes</taxon>
        <taxon>Pseudonocardiales</taxon>
        <taxon>Pseudonocardiaceae</taxon>
        <taxon>Saccharothrix</taxon>
    </lineage>
</organism>
<sequence length="431" mass="44223">MPSPDGTASRGGSGLGASGSPLRIRDFRRLLCARSLSFVGDGISQVAVTFAVLEVTRSAVAVGVVMAARAVPIVGFTLVSGVLADRYCRRRLMVISDVICLAGQATLTVLVLTHSATVVAAACLQALHGFGTALFQPASSGMIRDVVPDHSLRKANALLGVSGGISVAIGPAAGGAMIAATSPAFGLMADSVTFLASGALLLTIRRPAGRIPDGRGSRARADFRQGWREFVTRRWVLVSVAYFALYQMVVLAPLLVIGPVLFAGTEDGSRSWGLLLTCSGLGNVVGGLAAYRHTAGRILVTAYALTFPTLPPLVLLAAEAPVPLLAASMVVFGAGLSYADTLWNTALQGNVPANLVGRLSSYDWFGSTALRPLGLALAGPLAGAIGSHALLYTAAAAGTVMTIVALMPAEVRNLQGVERGLPAGGPVRADE</sequence>
<feature type="transmembrane region" description="Helical" evidence="7">
    <location>
        <begin position="59"/>
        <end position="80"/>
    </location>
</feature>
<dbReference type="InterPro" id="IPR010290">
    <property type="entry name" value="TM_effector"/>
</dbReference>
<evidence type="ECO:0000256" key="1">
    <source>
        <dbReference type="ARBA" id="ARBA00004651"/>
    </source>
</evidence>
<protein>
    <submittedName>
        <fullName evidence="8">MFS transporter</fullName>
    </submittedName>
</protein>
<evidence type="ECO:0000313" key="8">
    <source>
        <dbReference type="EMBL" id="GGP55783.1"/>
    </source>
</evidence>
<reference evidence="8" key="1">
    <citation type="journal article" date="2014" name="Int. J. Syst. Evol. Microbiol.">
        <title>Complete genome sequence of Corynebacterium casei LMG S-19264T (=DSM 44701T), isolated from a smear-ripened cheese.</title>
        <authorList>
            <consortium name="US DOE Joint Genome Institute (JGI-PGF)"/>
            <person name="Walter F."/>
            <person name="Albersmeier A."/>
            <person name="Kalinowski J."/>
            <person name="Ruckert C."/>
        </authorList>
    </citation>
    <scope>NUCLEOTIDE SEQUENCE</scope>
    <source>
        <strain evidence="8">JCM 3313</strain>
    </source>
</reference>
<dbReference type="PANTHER" id="PTHR23513:SF11">
    <property type="entry name" value="STAPHYLOFERRIN A TRANSPORTER"/>
    <property type="match status" value="1"/>
</dbReference>
<feature type="transmembrane region" description="Helical" evidence="7">
    <location>
        <begin position="184"/>
        <end position="204"/>
    </location>
</feature>
<name>A0A918ANE9_9PSEU</name>
<evidence type="ECO:0000256" key="5">
    <source>
        <dbReference type="ARBA" id="ARBA00022989"/>
    </source>
</evidence>
<feature type="transmembrane region" description="Helical" evidence="7">
    <location>
        <begin position="389"/>
        <end position="409"/>
    </location>
</feature>
<feature type="transmembrane region" description="Helical" evidence="7">
    <location>
        <begin position="272"/>
        <end position="291"/>
    </location>
</feature>
<dbReference type="AlphaFoldDB" id="A0A918ANE9"/>
<dbReference type="Pfam" id="PF05977">
    <property type="entry name" value="MFS_3"/>
    <property type="match status" value="1"/>
</dbReference>